<dbReference type="GO" id="GO:0008233">
    <property type="term" value="F:peptidase activity"/>
    <property type="evidence" value="ECO:0007669"/>
    <property type="project" value="UniProtKB-KW"/>
</dbReference>
<keyword evidence="6" id="KW-0804">Transcription</keyword>
<keyword evidence="2" id="KW-0645">Protease</keyword>
<name>L0DGA3_SINAD</name>
<dbReference type="RefSeq" id="WP_015247517.1">
    <property type="nucleotide sequence ID" value="NC_019892.1"/>
</dbReference>
<dbReference type="GO" id="GO:0006508">
    <property type="term" value="P:proteolysis"/>
    <property type="evidence" value="ECO:0007669"/>
    <property type="project" value="UniProtKB-KW"/>
</dbReference>
<dbReference type="OrthoDB" id="287618at2"/>
<reference evidence="6 7" key="1">
    <citation type="submission" date="2012-02" db="EMBL/GenBank/DDBJ databases">
        <title>Complete sequence of chromosome of Singulisphaera acidiphila DSM 18658.</title>
        <authorList>
            <consortium name="US DOE Joint Genome Institute (JGI-PGF)"/>
            <person name="Lucas S."/>
            <person name="Copeland A."/>
            <person name="Lapidus A."/>
            <person name="Glavina del Rio T."/>
            <person name="Dalin E."/>
            <person name="Tice H."/>
            <person name="Bruce D."/>
            <person name="Goodwin L."/>
            <person name="Pitluck S."/>
            <person name="Peters L."/>
            <person name="Ovchinnikova G."/>
            <person name="Chertkov O."/>
            <person name="Kyrpides N."/>
            <person name="Mavromatis K."/>
            <person name="Ivanova N."/>
            <person name="Brettin T."/>
            <person name="Detter J.C."/>
            <person name="Han C."/>
            <person name="Larimer F."/>
            <person name="Land M."/>
            <person name="Hauser L."/>
            <person name="Markowitz V."/>
            <person name="Cheng J.-F."/>
            <person name="Hugenholtz P."/>
            <person name="Woyke T."/>
            <person name="Wu D."/>
            <person name="Tindall B."/>
            <person name="Pomrenke H."/>
            <person name="Brambilla E."/>
            <person name="Klenk H.-P."/>
            <person name="Eisen J.A."/>
        </authorList>
    </citation>
    <scope>NUCLEOTIDE SEQUENCE [LARGE SCALE GENOMIC DNA]</scope>
    <source>
        <strain evidence="7">ATCC BAA-1392 / DSM 18658 / VKM B-2454 / MOB10</strain>
    </source>
</reference>
<keyword evidence="3" id="KW-0378">Hydrolase</keyword>
<evidence type="ECO:0000256" key="4">
    <source>
        <dbReference type="SAM" id="MobiDB-lite"/>
    </source>
</evidence>
<gene>
    <name evidence="6" type="ordered locus">Sinac_4182</name>
</gene>
<dbReference type="Proteomes" id="UP000010798">
    <property type="component" value="Chromosome"/>
</dbReference>
<sequence>MTNNENGFTLTRKVFDPVEHHFTPGERSMVAWISTDCVDHERDVVVSAGIDYKTFFLGKTPEDGNPCVLAFHDFGRWPLGRCEWIKAKQSREFNGLYAKTVFDDDPETETVWRKIKSRSLRGISIGFRPPDNFQPGEWGPPTREELLRRPDWKGAERVIRRCVLLEYSVCSLPMNAQALVVAVNKGVHRPVFNLKVPEDPMETEPIEDAKTKCSCDGDNDDCEKCRQRIRAKAEDDDELEEDEALEEDELEEDEDEFDEDDELEEDEDEFNEDDELEEDEGELEEDEFDEDDELEEDEDDDAPEPKAIGPLRQYDHVRVKAPHYNGFGRIESFHTKGHVPHAAEDVIGSKEDPAACIKCYKVMGDGHAPTAHHVAAKLTHLTKLNQPFKTPAQGKRAAWETESTIEPLPPLVVQSDQEIRAEMVAKLNAMLSPDGLRKLVREEAERITGVV</sequence>
<keyword evidence="6" id="KW-0240">DNA-directed RNA polymerase</keyword>
<organism evidence="6 7">
    <name type="scientific">Singulisphaera acidiphila (strain ATCC BAA-1392 / DSM 18658 / VKM B-2454 / MOB10)</name>
    <dbReference type="NCBI Taxonomy" id="886293"/>
    <lineage>
        <taxon>Bacteria</taxon>
        <taxon>Pseudomonadati</taxon>
        <taxon>Planctomycetota</taxon>
        <taxon>Planctomycetia</taxon>
        <taxon>Isosphaerales</taxon>
        <taxon>Isosphaeraceae</taxon>
        <taxon>Singulisphaera</taxon>
    </lineage>
</organism>
<dbReference type="eggNOG" id="COG3740">
    <property type="taxonomic scope" value="Bacteria"/>
</dbReference>
<keyword evidence="1" id="KW-1188">Viral release from host cell</keyword>
<feature type="region of interest" description="Disordered" evidence="4">
    <location>
        <begin position="198"/>
        <end position="314"/>
    </location>
</feature>
<evidence type="ECO:0000313" key="7">
    <source>
        <dbReference type="Proteomes" id="UP000010798"/>
    </source>
</evidence>
<dbReference type="KEGG" id="saci:Sinac_4182"/>
<dbReference type="GO" id="GO:0000428">
    <property type="term" value="C:DNA-directed RNA polymerase complex"/>
    <property type="evidence" value="ECO:0007669"/>
    <property type="project" value="UniProtKB-KW"/>
</dbReference>
<dbReference type="Pfam" id="PF04586">
    <property type="entry name" value="Peptidase_S78"/>
    <property type="match status" value="1"/>
</dbReference>
<evidence type="ECO:0000313" key="6">
    <source>
        <dbReference type="EMBL" id="AGA28389.1"/>
    </source>
</evidence>
<dbReference type="HOGENOM" id="CLU_606762_0_0_0"/>
<feature type="domain" description="Prohead serine protease" evidence="5">
    <location>
        <begin position="72"/>
        <end position="183"/>
    </location>
</feature>
<keyword evidence="7" id="KW-1185">Reference proteome</keyword>
<feature type="compositionally biased region" description="Acidic residues" evidence="4">
    <location>
        <begin position="234"/>
        <end position="302"/>
    </location>
</feature>
<evidence type="ECO:0000256" key="3">
    <source>
        <dbReference type="ARBA" id="ARBA00022801"/>
    </source>
</evidence>
<dbReference type="STRING" id="886293.Sinac_4182"/>
<dbReference type="EMBL" id="CP003364">
    <property type="protein sequence ID" value="AGA28389.1"/>
    <property type="molecule type" value="Genomic_DNA"/>
</dbReference>
<evidence type="ECO:0000259" key="5">
    <source>
        <dbReference type="Pfam" id="PF04586"/>
    </source>
</evidence>
<evidence type="ECO:0000256" key="1">
    <source>
        <dbReference type="ARBA" id="ARBA00022612"/>
    </source>
</evidence>
<protein>
    <submittedName>
        <fullName evidence="6">DNA-directed RNA polymerase, delta subunit</fullName>
    </submittedName>
</protein>
<dbReference type="InterPro" id="IPR054613">
    <property type="entry name" value="Peptidase_S78_dom"/>
</dbReference>
<accession>L0DGA3</accession>
<dbReference type="AlphaFoldDB" id="L0DGA3"/>
<evidence type="ECO:0000256" key="2">
    <source>
        <dbReference type="ARBA" id="ARBA00022670"/>
    </source>
</evidence>
<proteinExistence type="predicted"/>